<evidence type="ECO:0000256" key="1">
    <source>
        <dbReference type="ARBA" id="ARBA00006814"/>
    </source>
</evidence>
<dbReference type="AlphaFoldDB" id="A0AAQ4CSL1"/>
<dbReference type="GO" id="GO:0016485">
    <property type="term" value="P:protein processing"/>
    <property type="evidence" value="ECO:0007669"/>
    <property type="project" value="TreeGrafter"/>
</dbReference>
<dbReference type="PANTHER" id="PTHR30302:SF1">
    <property type="entry name" value="HYDROGENASE 2 MATURATION PROTEASE"/>
    <property type="match status" value="1"/>
</dbReference>
<dbReference type="SUPFAM" id="SSF53163">
    <property type="entry name" value="HybD-like"/>
    <property type="match status" value="1"/>
</dbReference>
<dbReference type="PANTHER" id="PTHR30302">
    <property type="entry name" value="HYDROGENASE 1 MATURATION PROTEASE"/>
    <property type="match status" value="1"/>
</dbReference>
<reference evidence="5 6" key="1">
    <citation type="journal article" date="2022" name="Microbiol. Resour. Announc.">
        <title>Complete Genome Sequence of the Hyperthermophilic and Acidophilic Archaeon Saccharolobus caldissimus Strain HS-3T.</title>
        <authorList>
            <person name="Sakai H.D."/>
            <person name="Kurosawa N."/>
        </authorList>
    </citation>
    <scope>NUCLEOTIDE SEQUENCE [LARGE SCALE GENOMIC DNA]</scope>
    <source>
        <strain evidence="5 6">JCM32116</strain>
    </source>
</reference>
<dbReference type="GeneID" id="68866538"/>
<evidence type="ECO:0000256" key="2">
    <source>
        <dbReference type="ARBA" id="ARBA00022670"/>
    </source>
</evidence>
<dbReference type="Pfam" id="PF01750">
    <property type="entry name" value="HycI"/>
    <property type="match status" value="1"/>
</dbReference>
<evidence type="ECO:0000256" key="3">
    <source>
        <dbReference type="ARBA" id="ARBA00022750"/>
    </source>
</evidence>
<organism evidence="5 6">
    <name type="scientific">Saccharolobus caldissimus</name>
    <dbReference type="NCBI Taxonomy" id="1702097"/>
    <lineage>
        <taxon>Archaea</taxon>
        <taxon>Thermoproteota</taxon>
        <taxon>Thermoprotei</taxon>
        <taxon>Sulfolobales</taxon>
        <taxon>Sulfolobaceae</taxon>
        <taxon>Saccharolobus</taxon>
    </lineage>
</organism>
<keyword evidence="3" id="KW-0064">Aspartyl protease</keyword>
<dbReference type="NCBIfam" id="TIGR00072">
    <property type="entry name" value="hydrog_prot"/>
    <property type="match status" value="1"/>
</dbReference>
<gene>
    <name evidence="5" type="ORF">SACC_18090</name>
</gene>
<evidence type="ECO:0000313" key="6">
    <source>
        <dbReference type="Proteomes" id="UP001319921"/>
    </source>
</evidence>
<sequence>MRVLVAGVGNRLMGDDGCGSYIAEALEGAIKGADVIDLGSVGMSAIEVLQNYDIIIIIDAYLSSEKVTVTELNLDFNEDSATSATLDMLFSSSHGLGVDTLLYLLKYIYGFNSVKVILIGCKPYEIEYKIGLSNKLIENIPLIINTIEKTLKAYNIEINIDEFRRKLYNILGAKID</sequence>
<dbReference type="InterPro" id="IPR023430">
    <property type="entry name" value="Pept_HybD-like_dom_sf"/>
</dbReference>
<evidence type="ECO:0000313" key="5">
    <source>
        <dbReference type="EMBL" id="BDB98792.1"/>
    </source>
</evidence>
<dbReference type="GO" id="GO:0008047">
    <property type="term" value="F:enzyme activator activity"/>
    <property type="evidence" value="ECO:0007669"/>
    <property type="project" value="InterPro"/>
</dbReference>
<keyword evidence="4" id="KW-0378">Hydrolase</keyword>
<keyword evidence="2" id="KW-0645">Protease</keyword>
<dbReference type="GO" id="GO:0004190">
    <property type="term" value="F:aspartic-type endopeptidase activity"/>
    <property type="evidence" value="ECO:0007669"/>
    <property type="project" value="UniProtKB-KW"/>
</dbReference>
<dbReference type="InterPro" id="IPR000671">
    <property type="entry name" value="Peptidase_A31"/>
</dbReference>
<dbReference type="EMBL" id="AP025226">
    <property type="protein sequence ID" value="BDB98792.1"/>
    <property type="molecule type" value="Genomic_DNA"/>
</dbReference>
<comment type="similarity">
    <text evidence="1">Belongs to the peptidase A31 family.</text>
</comment>
<evidence type="ECO:0000256" key="4">
    <source>
        <dbReference type="ARBA" id="ARBA00022801"/>
    </source>
</evidence>
<dbReference type="PRINTS" id="PR00446">
    <property type="entry name" value="HYDRGNUPTAKE"/>
</dbReference>
<dbReference type="Gene3D" id="3.40.50.1450">
    <property type="entry name" value="HybD-like"/>
    <property type="match status" value="1"/>
</dbReference>
<dbReference type="Proteomes" id="UP001319921">
    <property type="component" value="Chromosome"/>
</dbReference>
<dbReference type="KEGG" id="scas:SACC_18090"/>
<keyword evidence="6" id="KW-1185">Reference proteome</keyword>
<name>A0AAQ4CSL1_9CREN</name>
<protein>
    <submittedName>
        <fullName evidence="5">Peptidase M52</fullName>
    </submittedName>
</protein>
<dbReference type="RefSeq" id="WP_229569161.1">
    <property type="nucleotide sequence ID" value="NZ_AP025226.1"/>
</dbReference>
<accession>A0AAQ4CSL1</accession>
<proteinExistence type="inferred from homology"/>